<evidence type="ECO:0000256" key="1">
    <source>
        <dbReference type="SAM" id="MobiDB-lite"/>
    </source>
</evidence>
<dbReference type="RefSeq" id="WP_246047523.1">
    <property type="nucleotide sequence ID" value="NZ_CP039704.1"/>
</dbReference>
<keyword evidence="3" id="KW-1185">Reference proteome</keyword>
<feature type="compositionally biased region" description="Polar residues" evidence="1">
    <location>
        <begin position="1"/>
        <end position="11"/>
    </location>
</feature>
<dbReference type="InterPro" id="IPR038444">
    <property type="entry name" value="DUF465_sf"/>
</dbReference>
<evidence type="ECO:0000313" key="3">
    <source>
        <dbReference type="Proteomes" id="UP000298714"/>
    </source>
</evidence>
<dbReference type="Pfam" id="PF04325">
    <property type="entry name" value="DUF465"/>
    <property type="match status" value="1"/>
</dbReference>
<proteinExistence type="predicted"/>
<dbReference type="EMBL" id="CP039704">
    <property type="protein sequence ID" value="QCI80553.1"/>
    <property type="molecule type" value="Genomic_DNA"/>
</dbReference>
<organism evidence="2 3">
    <name type="scientific">Hankyongella ginsenosidimutans</name>
    <dbReference type="NCBI Taxonomy" id="1763828"/>
    <lineage>
        <taxon>Bacteria</taxon>
        <taxon>Pseudomonadati</taxon>
        <taxon>Pseudomonadota</taxon>
        <taxon>Alphaproteobacteria</taxon>
        <taxon>Sphingomonadales</taxon>
        <taxon>Sphingomonadaceae</taxon>
        <taxon>Hankyongella</taxon>
    </lineage>
</organism>
<dbReference type="KEGG" id="hgn:E6W36_09815"/>
<evidence type="ECO:0000313" key="2">
    <source>
        <dbReference type="EMBL" id="QCI80553.1"/>
    </source>
</evidence>
<dbReference type="AlphaFoldDB" id="A0A4D7CAP8"/>
<name>A0A4D7CAP8_9SPHN</name>
<protein>
    <submittedName>
        <fullName evidence="2">DUF465 domain-containing protein</fullName>
    </submittedName>
</protein>
<reference evidence="3" key="1">
    <citation type="submission" date="2019-04" db="EMBL/GenBank/DDBJ databases">
        <title>Complete genome sequence of Sphingomonas sp. W1-2-3.</title>
        <authorList>
            <person name="Im W.T."/>
        </authorList>
    </citation>
    <scope>NUCLEOTIDE SEQUENCE [LARGE SCALE GENOMIC DNA]</scope>
    <source>
        <strain evidence="3">W1-2-3</strain>
    </source>
</reference>
<dbReference type="Gene3D" id="6.10.280.50">
    <property type="match status" value="1"/>
</dbReference>
<feature type="region of interest" description="Disordered" evidence="1">
    <location>
        <begin position="1"/>
        <end position="22"/>
    </location>
</feature>
<sequence>MSMNQHVTSLSAKHAQLENRITRESVRPAPDWQLVHQLKKEKLRLKDTLERIAQ</sequence>
<dbReference type="Proteomes" id="UP000298714">
    <property type="component" value="Chromosome"/>
</dbReference>
<dbReference type="InterPro" id="IPR007420">
    <property type="entry name" value="DUF465"/>
</dbReference>
<gene>
    <name evidence="2" type="ORF">E6W36_09815</name>
</gene>
<accession>A0A4D7CAP8</accession>